<protein>
    <submittedName>
        <fullName evidence="1">Uncharacterized protein</fullName>
    </submittedName>
</protein>
<name>A0A6C0DQJ6_9ZZZZ</name>
<evidence type="ECO:0000313" key="1">
    <source>
        <dbReference type="EMBL" id="QHT18602.1"/>
    </source>
</evidence>
<reference evidence="1" key="1">
    <citation type="journal article" date="2020" name="Nature">
        <title>Giant virus diversity and host interactions through global metagenomics.</title>
        <authorList>
            <person name="Schulz F."/>
            <person name="Roux S."/>
            <person name="Paez-Espino D."/>
            <person name="Jungbluth S."/>
            <person name="Walsh D.A."/>
            <person name="Denef V.J."/>
            <person name="McMahon K.D."/>
            <person name="Konstantinidis K.T."/>
            <person name="Eloe-Fadrosh E.A."/>
            <person name="Kyrpides N.C."/>
            <person name="Woyke T."/>
        </authorList>
    </citation>
    <scope>NUCLEOTIDE SEQUENCE</scope>
    <source>
        <strain evidence="1">GVMAG-M-3300023174-47</strain>
    </source>
</reference>
<dbReference type="AlphaFoldDB" id="A0A6C0DQJ6"/>
<organism evidence="1">
    <name type="scientific">viral metagenome</name>
    <dbReference type="NCBI Taxonomy" id="1070528"/>
    <lineage>
        <taxon>unclassified sequences</taxon>
        <taxon>metagenomes</taxon>
        <taxon>organismal metagenomes</taxon>
    </lineage>
</organism>
<accession>A0A6C0DQJ6</accession>
<sequence length="36" mass="4384">MIERNMITHNKVSATMYGYKYWNTFERMGTSIFFSK</sequence>
<dbReference type="EMBL" id="MN739658">
    <property type="protein sequence ID" value="QHT18602.1"/>
    <property type="molecule type" value="Genomic_DNA"/>
</dbReference>
<proteinExistence type="predicted"/>